<evidence type="ECO:0000313" key="1">
    <source>
        <dbReference type="EMBL" id="PKU39143.1"/>
    </source>
</evidence>
<organism evidence="1 2">
    <name type="scientific">Limosa lapponica baueri</name>
    <dbReference type="NCBI Taxonomy" id="1758121"/>
    <lineage>
        <taxon>Eukaryota</taxon>
        <taxon>Metazoa</taxon>
        <taxon>Chordata</taxon>
        <taxon>Craniata</taxon>
        <taxon>Vertebrata</taxon>
        <taxon>Euteleostomi</taxon>
        <taxon>Archelosauria</taxon>
        <taxon>Archosauria</taxon>
        <taxon>Dinosauria</taxon>
        <taxon>Saurischia</taxon>
        <taxon>Theropoda</taxon>
        <taxon>Coelurosauria</taxon>
        <taxon>Aves</taxon>
        <taxon>Neognathae</taxon>
        <taxon>Neoaves</taxon>
        <taxon>Charadriiformes</taxon>
        <taxon>Scolopacidae</taxon>
        <taxon>Limosa</taxon>
    </lineage>
</organism>
<dbReference type="EMBL" id="KZ506559">
    <property type="protein sequence ID" value="PKU39143.1"/>
    <property type="molecule type" value="Genomic_DNA"/>
</dbReference>
<gene>
    <name evidence="1" type="ORF">llap_10553</name>
</gene>
<evidence type="ECO:0000313" key="2">
    <source>
        <dbReference type="Proteomes" id="UP000233556"/>
    </source>
</evidence>
<reference evidence="2" key="2">
    <citation type="submission" date="2017-12" db="EMBL/GenBank/DDBJ databases">
        <title>Genome sequence of the Bar-tailed Godwit (Limosa lapponica baueri).</title>
        <authorList>
            <person name="Lima N.C.B."/>
            <person name="Parody-Merino A.M."/>
            <person name="Battley P.F."/>
            <person name="Fidler A.E."/>
            <person name="Prosdocimi F."/>
        </authorList>
    </citation>
    <scope>NUCLEOTIDE SEQUENCE [LARGE SCALE GENOMIC DNA]</scope>
</reference>
<evidence type="ECO:0008006" key="3">
    <source>
        <dbReference type="Google" id="ProtNLM"/>
    </source>
</evidence>
<keyword evidence="2" id="KW-1185">Reference proteome</keyword>
<accession>A0A2I0TZK5</accession>
<reference evidence="2" key="1">
    <citation type="submission" date="2017-11" db="EMBL/GenBank/DDBJ databases">
        <authorList>
            <person name="Lima N.C."/>
            <person name="Parody-Merino A.M."/>
            <person name="Battley P.F."/>
            <person name="Fidler A.E."/>
            <person name="Prosdocimi F."/>
        </authorList>
    </citation>
    <scope>NUCLEOTIDE SEQUENCE [LARGE SCALE GENOMIC DNA]</scope>
</reference>
<dbReference type="Proteomes" id="UP000233556">
    <property type="component" value="Unassembled WGS sequence"/>
</dbReference>
<protein>
    <recommendedName>
        <fullName evidence="3">Rna-directed dna polymerase from mobile element jockey-like</fullName>
    </recommendedName>
</protein>
<sequence>MDLLLAKSELISNTRGVFVITYLRKVKKCTAAVRERSEKSYFQDYINLYTSYSSGQRICVKMKVYMLVDRFSLMDDNKLTQKRKTVTEHWNRLPTEIAESPFLKIFKNAQYHCFVEVVLGNWF</sequence>
<proteinExistence type="predicted"/>
<dbReference type="AlphaFoldDB" id="A0A2I0TZK5"/>
<name>A0A2I0TZK5_LIMLA</name>